<dbReference type="SUPFAM" id="SSF53756">
    <property type="entry name" value="UDP-Glycosyltransferase/glycogen phosphorylase"/>
    <property type="match status" value="1"/>
</dbReference>
<evidence type="ECO:0000259" key="5">
    <source>
        <dbReference type="Pfam" id="PF26168"/>
    </source>
</evidence>
<name>A0AAD7Q5I2_QUISA</name>
<evidence type="ECO:0000313" key="6">
    <source>
        <dbReference type="EMBL" id="KAJ7974941.1"/>
    </source>
</evidence>
<dbReference type="KEGG" id="qsa:O6P43_004932"/>
<evidence type="ECO:0000313" key="7">
    <source>
        <dbReference type="Proteomes" id="UP001163823"/>
    </source>
</evidence>
<dbReference type="InterPro" id="IPR058980">
    <property type="entry name" value="Glyco_transf_N"/>
</dbReference>
<accession>A0AAD7Q5I2</accession>
<dbReference type="PANTHER" id="PTHR48044">
    <property type="entry name" value="GLYCOSYLTRANSFERASE"/>
    <property type="match status" value="1"/>
</dbReference>
<dbReference type="FunFam" id="3.40.50.2000:FF:000060">
    <property type="entry name" value="Glycosyltransferase"/>
    <property type="match status" value="1"/>
</dbReference>
<dbReference type="Proteomes" id="UP001163823">
    <property type="component" value="Chromosome 3"/>
</dbReference>
<protein>
    <recommendedName>
        <fullName evidence="4">Glycosyltransferase</fullName>
        <ecNumber evidence="4">2.4.1.-</ecNumber>
    </recommendedName>
</protein>
<organism evidence="6 7">
    <name type="scientific">Quillaja saponaria</name>
    <name type="common">Soap bark tree</name>
    <dbReference type="NCBI Taxonomy" id="32244"/>
    <lineage>
        <taxon>Eukaryota</taxon>
        <taxon>Viridiplantae</taxon>
        <taxon>Streptophyta</taxon>
        <taxon>Embryophyta</taxon>
        <taxon>Tracheophyta</taxon>
        <taxon>Spermatophyta</taxon>
        <taxon>Magnoliopsida</taxon>
        <taxon>eudicotyledons</taxon>
        <taxon>Gunneridae</taxon>
        <taxon>Pentapetalae</taxon>
        <taxon>rosids</taxon>
        <taxon>fabids</taxon>
        <taxon>Fabales</taxon>
        <taxon>Quillajaceae</taxon>
        <taxon>Quillaja</taxon>
    </lineage>
</organism>
<evidence type="ECO:0000256" key="2">
    <source>
        <dbReference type="ARBA" id="ARBA00022679"/>
    </source>
</evidence>
<dbReference type="Gene3D" id="3.40.50.2000">
    <property type="entry name" value="Glycogen Phosphorylase B"/>
    <property type="match status" value="2"/>
</dbReference>
<dbReference type="InterPro" id="IPR035595">
    <property type="entry name" value="UDP_glycos_trans_CS"/>
</dbReference>
<dbReference type="PROSITE" id="PS00375">
    <property type="entry name" value="UDPGT"/>
    <property type="match status" value="1"/>
</dbReference>
<dbReference type="GO" id="GO:1901137">
    <property type="term" value="P:carbohydrate derivative biosynthetic process"/>
    <property type="evidence" value="ECO:0007669"/>
    <property type="project" value="UniProtKB-ARBA"/>
</dbReference>
<keyword evidence="7" id="KW-1185">Reference proteome</keyword>
<sequence length="446" mass="50635">SKEQKLSVLMLPWLGQGHLIPFLDLAKKLSERNFNIYICSSPANLDPIREKVSQMNLDSIQLIDLHLPILPDLPTYYHTTKGLPPNRIFSLFEAFDKSAPNFSNILETLKPNLVIYDFFQPWAPKLALSHNIPSVLFMIVNATCISFALHFTKNAAIDFPSKAIYLHDYQNPNYNHILYCIKNGVNDVQRILGCLKYSSEIVLVKTFREIEGKYIDYFESIVGKKIVPLGGTFVSNPIDNDEEDETIKWLNKKRALSTVFVSFGSEYYLSKEEIEELAHGLEQSNANFIWVIRFPLGSAINIEEELPKGFSERVKERGMIVTGWAPQMKILSHSSIGGFVSHCGWGSVMESLMFGVPIIGIPIQVDQPLNAKLVEEIGVGKEIVRDSEGKLHREVVEKVVKQVLFEESGEELRRKAKELSEEICKKKGEEEIDELVEKFVQLCGKK</sequence>
<feature type="domain" description="Glycosyltransferase N-terminal" evidence="5">
    <location>
        <begin position="5"/>
        <end position="220"/>
    </location>
</feature>
<dbReference type="AlphaFoldDB" id="A0AAD7Q5I2"/>
<evidence type="ECO:0000256" key="1">
    <source>
        <dbReference type="ARBA" id="ARBA00009995"/>
    </source>
</evidence>
<reference evidence="6" key="1">
    <citation type="journal article" date="2023" name="Science">
        <title>Elucidation of the pathway for biosynthesis of saponin adjuvants from the soapbark tree.</title>
        <authorList>
            <person name="Reed J."/>
            <person name="Orme A."/>
            <person name="El-Demerdash A."/>
            <person name="Owen C."/>
            <person name="Martin L.B.B."/>
            <person name="Misra R.C."/>
            <person name="Kikuchi S."/>
            <person name="Rejzek M."/>
            <person name="Martin A.C."/>
            <person name="Harkess A."/>
            <person name="Leebens-Mack J."/>
            <person name="Louveau T."/>
            <person name="Stephenson M.J."/>
            <person name="Osbourn A."/>
        </authorList>
    </citation>
    <scope>NUCLEOTIDE SEQUENCE</scope>
    <source>
        <strain evidence="6">S10</strain>
    </source>
</reference>
<dbReference type="Pfam" id="PF26168">
    <property type="entry name" value="Glyco_transf_N"/>
    <property type="match status" value="1"/>
</dbReference>
<dbReference type="Pfam" id="PF00201">
    <property type="entry name" value="UDPGT"/>
    <property type="match status" value="1"/>
</dbReference>
<dbReference type="GO" id="GO:0008194">
    <property type="term" value="F:UDP-glycosyltransferase activity"/>
    <property type="evidence" value="ECO:0007669"/>
    <property type="project" value="InterPro"/>
</dbReference>
<proteinExistence type="inferred from homology"/>
<comment type="caution">
    <text evidence="6">The sequence shown here is derived from an EMBL/GenBank/DDBJ whole genome shotgun (WGS) entry which is preliminary data.</text>
</comment>
<keyword evidence="3" id="KW-0328">Glycosyltransferase</keyword>
<dbReference type="CDD" id="cd03784">
    <property type="entry name" value="GT1_Gtf-like"/>
    <property type="match status" value="1"/>
</dbReference>
<feature type="non-terminal residue" evidence="6">
    <location>
        <position position="1"/>
    </location>
</feature>
<dbReference type="EC" id="2.4.1.-" evidence="4"/>
<dbReference type="EMBL" id="JARAOO010000003">
    <property type="protein sequence ID" value="KAJ7974941.1"/>
    <property type="molecule type" value="Genomic_DNA"/>
</dbReference>
<evidence type="ECO:0000256" key="3">
    <source>
        <dbReference type="RuleBase" id="RU003718"/>
    </source>
</evidence>
<evidence type="ECO:0000256" key="4">
    <source>
        <dbReference type="RuleBase" id="RU362057"/>
    </source>
</evidence>
<gene>
    <name evidence="6" type="ORF">O6P43_004932</name>
</gene>
<keyword evidence="2 3" id="KW-0808">Transferase</keyword>
<dbReference type="InterPro" id="IPR002213">
    <property type="entry name" value="UDP_glucos_trans"/>
</dbReference>
<dbReference type="PANTHER" id="PTHR48044:SF29">
    <property type="entry name" value="GLYCOSYLTRANSFERASE"/>
    <property type="match status" value="1"/>
</dbReference>
<comment type="similarity">
    <text evidence="1 3">Belongs to the UDP-glycosyltransferase family.</text>
</comment>